<evidence type="ECO:0000256" key="6">
    <source>
        <dbReference type="ARBA" id="ARBA00022989"/>
    </source>
</evidence>
<keyword evidence="4" id="KW-0812">Transmembrane</keyword>
<evidence type="ECO:0000256" key="8">
    <source>
        <dbReference type="ARBA" id="ARBA00032437"/>
    </source>
</evidence>
<dbReference type="GO" id="GO:0005789">
    <property type="term" value="C:endoplasmic reticulum membrane"/>
    <property type="evidence" value="ECO:0007669"/>
    <property type="project" value="UniProtKB-SubCell"/>
</dbReference>
<protein>
    <recommendedName>
        <fullName evidence="3">Guided entry of tail-anchored proteins factor 1</fullName>
    </recommendedName>
    <alternativeName>
        <fullName evidence="8">Tail-anchored protein insertion receptor WRB</fullName>
    </alternativeName>
    <alternativeName>
        <fullName evidence="9">Tryptophan-rich basic protein</fullName>
    </alternativeName>
</protein>
<evidence type="ECO:0000256" key="5">
    <source>
        <dbReference type="ARBA" id="ARBA00022824"/>
    </source>
</evidence>
<name>A0A914NUA3_MELIC</name>
<dbReference type="Gene3D" id="1.10.287.660">
    <property type="entry name" value="Helix hairpin bin"/>
    <property type="match status" value="1"/>
</dbReference>
<reference evidence="12" key="1">
    <citation type="submission" date="2022-11" db="UniProtKB">
        <authorList>
            <consortium name="WormBaseParasite"/>
        </authorList>
    </citation>
    <scope>IDENTIFICATION</scope>
</reference>
<dbReference type="Proteomes" id="UP000887563">
    <property type="component" value="Unplaced"/>
</dbReference>
<organism evidence="11 12">
    <name type="scientific">Meloidogyne incognita</name>
    <name type="common">Southern root-knot nematode worm</name>
    <name type="synonym">Oxyuris incognita</name>
    <dbReference type="NCBI Taxonomy" id="6306"/>
    <lineage>
        <taxon>Eukaryota</taxon>
        <taxon>Metazoa</taxon>
        <taxon>Ecdysozoa</taxon>
        <taxon>Nematoda</taxon>
        <taxon>Chromadorea</taxon>
        <taxon>Rhabditida</taxon>
        <taxon>Tylenchina</taxon>
        <taxon>Tylenchomorpha</taxon>
        <taxon>Tylenchoidea</taxon>
        <taxon>Meloidogynidae</taxon>
        <taxon>Meloidogyninae</taxon>
        <taxon>Meloidogyne</taxon>
        <taxon>Meloidogyne incognita group</taxon>
    </lineage>
</organism>
<accession>A0A914NUA3</accession>
<dbReference type="GO" id="GO:0043529">
    <property type="term" value="C:GET complex"/>
    <property type="evidence" value="ECO:0007669"/>
    <property type="project" value="TreeGrafter"/>
</dbReference>
<keyword evidence="5" id="KW-0256">Endoplasmic reticulum</keyword>
<dbReference type="InterPro" id="IPR029012">
    <property type="entry name" value="Helix_hairpin_bin_sf"/>
</dbReference>
<evidence type="ECO:0000256" key="3">
    <source>
        <dbReference type="ARBA" id="ARBA00017951"/>
    </source>
</evidence>
<proteinExistence type="inferred from homology"/>
<keyword evidence="11" id="KW-1185">Reference proteome</keyword>
<keyword evidence="7" id="KW-0472">Membrane</keyword>
<feature type="coiled-coil region" evidence="10">
    <location>
        <begin position="73"/>
        <end position="126"/>
    </location>
</feature>
<comment type="similarity">
    <text evidence="2">Belongs to the WRB/GET1 family.</text>
</comment>
<dbReference type="PANTHER" id="PTHR42650">
    <property type="entry name" value="TAIL-ANCHORED PROTEIN INSERTION RECEPTOR WRB"/>
    <property type="match status" value="1"/>
</dbReference>
<evidence type="ECO:0000256" key="10">
    <source>
        <dbReference type="SAM" id="Coils"/>
    </source>
</evidence>
<dbReference type="WBParaSite" id="Minc3s07767g41519">
    <property type="protein sequence ID" value="Minc3s07767g41519"/>
    <property type="gene ID" value="Minc3s07767g41519"/>
</dbReference>
<evidence type="ECO:0000256" key="1">
    <source>
        <dbReference type="ARBA" id="ARBA00004477"/>
    </source>
</evidence>
<evidence type="ECO:0000256" key="9">
    <source>
        <dbReference type="ARBA" id="ARBA00033006"/>
    </source>
</evidence>
<sequence>MRRGVDTKLFGASWDFSTVKMDSINIDNINSFNFLFQILSDFACAFLLSLSFGLVDFNYTKIVNWFLRLFSRKTHEEISLDRLKEQMIQIKNQMSMLSPTADFAKYYKNERLLNKLKEEKEKLDKTIFSKSIISSVKINIAVKTIFMVISTCLMWKAEFFILFKMDSKWFWPLNILNLQNNIFGGQGKEEDMHQNVTLFSFVLLTLIVKKIWEYRKNNNNNDINFIGTEIFTTH</sequence>
<dbReference type="AlphaFoldDB" id="A0A914NUA3"/>
<dbReference type="Pfam" id="PF04420">
    <property type="entry name" value="CHD5"/>
    <property type="match status" value="1"/>
</dbReference>
<dbReference type="GO" id="GO:0043495">
    <property type="term" value="F:protein-membrane adaptor activity"/>
    <property type="evidence" value="ECO:0007669"/>
    <property type="project" value="TreeGrafter"/>
</dbReference>
<evidence type="ECO:0000313" key="12">
    <source>
        <dbReference type="WBParaSite" id="Minc3s07767g41519"/>
    </source>
</evidence>
<comment type="subcellular location">
    <subcellularLocation>
        <location evidence="1">Endoplasmic reticulum membrane</location>
        <topology evidence="1">Multi-pass membrane protein</topology>
    </subcellularLocation>
</comment>
<dbReference type="GO" id="GO:0071816">
    <property type="term" value="P:tail-anchored membrane protein insertion into ER membrane"/>
    <property type="evidence" value="ECO:0007669"/>
    <property type="project" value="InterPro"/>
</dbReference>
<evidence type="ECO:0000256" key="7">
    <source>
        <dbReference type="ARBA" id="ARBA00023136"/>
    </source>
</evidence>
<evidence type="ECO:0000256" key="4">
    <source>
        <dbReference type="ARBA" id="ARBA00022692"/>
    </source>
</evidence>
<dbReference type="InterPro" id="IPR028945">
    <property type="entry name" value="Get1"/>
</dbReference>
<keyword evidence="10" id="KW-0175">Coiled coil</keyword>
<dbReference type="PANTHER" id="PTHR42650:SF1">
    <property type="entry name" value="GUIDED ENTRY OF TAIL-ANCHORED PROTEINS FACTOR 1"/>
    <property type="match status" value="1"/>
</dbReference>
<keyword evidence="6" id="KW-1133">Transmembrane helix</keyword>
<evidence type="ECO:0000313" key="11">
    <source>
        <dbReference type="Proteomes" id="UP000887563"/>
    </source>
</evidence>
<evidence type="ECO:0000256" key="2">
    <source>
        <dbReference type="ARBA" id="ARBA00010799"/>
    </source>
</evidence>